<keyword evidence="2" id="KW-0269">Exonuclease</keyword>
<name>A0A7C9PHC1_9BURK</name>
<feature type="domain" description="Exonuclease" evidence="1">
    <location>
        <begin position="48"/>
        <end position="225"/>
    </location>
</feature>
<dbReference type="Pfam" id="PF00929">
    <property type="entry name" value="RNase_T"/>
    <property type="match status" value="1"/>
</dbReference>
<reference evidence="2 3" key="1">
    <citation type="submission" date="2020-02" db="EMBL/GenBank/DDBJ databases">
        <title>Ideonella bacterium strain TBM-1.</title>
        <authorList>
            <person name="Chen W.-M."/>
        </authorList>
    </citation>
    <scope>NUCLEOTIDE SEQUENCE [LARGE SCALE GENOMIC DNA]</scope>
    <source>
        <strain evidence="2 3">TBM-1</strain>
    </source>
</reference>
<dbReference type="RefSeq" id="WP_163457806.1">
    <property type="nucleotide sequence ID" value="NZ_JAAGOH010000013.1"/>
</dbReference>
<dbReference type="InterPro" id="IPR036397">
    <property type="entry name" value="RNaseH_sf"/>
</dbReference>
<dbReference type="GO" id="GO:0003676">
    <property type="term" value="F:nucleic acid binding"/>
    <property type="evidence" value="ECO:0007669"/>
    <property type="project" value="InterPro"/>
</dbReference>
<keyword evidence="3" id="KW-1185">Reference proteome</keyword>
<comment type="caution">
    <text evidence="2">The sequence shown here is derived from an EMBL/GenBank/DDBJ whole genome shotgun (WGS) entry which is preliminary data.</text>
</comment>
<dbReference type="EMBL" id="JAAGOH010000013">
    <property type="protein sequence ID" value="NDY91956.1"/>
    <property type="molecule type" value="Genomic_DNA"/>
</dbReference>
<dbReference type="PANTHER" id="PTHR30231">
    <property type="entry name" value="DNA POLYMERASE III SUBUNIT EPSILON"/>
    <property type="match status" value="1"/>
</dbReference>
<protein>
    <submittedName>
        <fullName evidence="2">3'-5' exonuclease</fullName>
    </submittedName>
</protein>
<keyword evidence="2" id="KW-0540">Nuclease</keyword>
<gene>
    <name evidence="2" type="ORF">G3A44_12240</name>
</gene>
<dbReference type="InterPro" id="IPR013520">
    <property type="entry name" value="Ribonucl_H"/>
</dbReference>
<dbReference type="AlphaFoldDB" id="A0A7C9PHC1"/>
<dbReference type="InterPro" id="IPR012337">
    <property type="entry name" value="RNaseH-like_sf"/>
</dbReference>
<dbReference type="GO" id="GO:0006259">
    <property type="term" value="P:DNA metabolic process"/>
    <property type="evidence" value="ECO:0007669"/>
    <property type="project" value="UniProtKB-ARBA"/>
</dbReference>
<keyword evidence="2" id="KW-0378">Hydrolase</keyword>
<dbReference type="Proteomes" id="UP000484255">
    <property type="component" value="Unassembled WGS sequence"/>
</dbReference>
<dbReference type="SUPFAM" id="SSF53098">
    <property type="entry name" value="Ribonuclease H-like"/>
    <property type="match status" value="1"/>
</dbReference>
<dbReference type="CDD" id="cd06127">
    <property type="entry name" value="DEDDh"/>
    <property type="match status" value="1"/>
</dbReference>
<dbReference type="NCBIfam" id="NF006601">
    <property type="entry name" value="PRK09145.1"/>
    <property type="match status" value="1"/>
</dbReference>
<proteinExistence type="predicted"/>
<accession>A0A7C9PHC1</accession>
<dbReference type="GO" id="GO:0008408">
    <property type="term" value="F:3'-5' exonuclease activity"/>
    <property type="evidence" value="ECO:0007669"/>
    <property type="project" value="TreeGrafter"/>
</dbReference>
<dbReference type="PANTHER" id="PTHR30231:SF7">
    <property type="entry name" value="BLR4117 PROTEIN"/>
    <property type="match status" value="1"/>
</dbReference>
<dbReference type="Gene3D" id="3.30.420.10">
    <property type="entry name" value="Ribonuclease H-like superfamily/Ribonuclease H"/>
    <property type="match status" value="1"/>
</dbReference>
<evidence type="ECO:0000259" key="1">
    <source>
        <dbReference type="SMART" id="SM00479"/>
    </source>
</evidence>
<dbReference type="GO" id="GO:0005829">
    <property type="term" value="C:cytosol"/>
    <property type="evidence" value="ECO:0007669"/>
    <property type="project" value="TreeGrafter"/>
</dbReference>
<dbReference type="SMART" id="SM00479">
    <property type="entry name" value="EXOIII"/>
    <property type="match status" value="1"/>
</dbReference>
<organism evidence="2 3">
    <name type="scientific">Ideonella livida</name>
    <dbReference type="NCBI Taxonomy" id="2707176"/>
    <lineage>
        <taxon>Bacteria</taxon>
        <taxon>Pseudomonadati</taxon>
        <taxon>Pseudomonadota</taxon>
        <taxon>Betaproteobacteria</taxon>
        <taxon>Burkholderiales</taxon>
        <taxon>Sphaerotilaceae</taxon>
        <taxon>Ideonella</taxon>
    </lineage>
</organism>
<evidence type="ECO:0000313" key="3">
    <source>
        <dbReference type="Proteomes" id="UP000484255"/>
    </source>
</evidence>
<evidence type="ECO:0000313" key="2">
    <source>
        <dbReference type="EMBL" id="NDY91956.1"/>
    </source>
</evidence>
<sequence>MTHAPSTALPQPPSLWSAPWHALKREWMLYHLGDQRFRFLYDQAPEDEWVSLDCETTGLNPRTDDIIAIGAVRIRGNRVLTSQTLRLLVKPRKAVSAEAIKVHGLRERDVAGGLDIDEAIQQLLHFIGPRPLVGYYLEFDVALINRALFPILGVHLPQPKVEISALYYDWKQRHLPPYQHGASIDLRLATLMADLALPTRQAHDAVNDAIMAALAFLKLKRLLGEPAPPRA</sequence>